<comment type="caution">
    <text evidence="6">The sequence shown here is derived from an EMBL/GenBank/DDBJ whole genome shotgun (WGS) entry which is preliminary data.</text>
</comment>
<comment type="similarity">
    <text evidence="1">Belongs to the LytR/CpsA/Psr (LCP) family.</text>
</comment>
<dbReference type="Proteomes" id="UP000587396">
    <property type="component" value="Unassembled WGS sequence"/>
</dbReference>
<evidence type="ECO:0000256" key="3">
    <source>
        <dbReference type="SAM" id="Phobius"/>
    </source>
</evidence>
<dbReference type="Gene3D" id="3.30.70.2390">
    <property type="match status" value="1"/>
</dbReference>
<reference evidence="6 7" key="1">
    <citation type="submission" date="2020-08" db="EMBL/GenBank/DDBJ databases">
        <authorList>
            <person name="Liu C."/>
            <person name="Sun Q."/>
        </authorList>
    </citation>
    <scope>NUCLEOTIDE SEQUENCE [LARGE SCALE GENOMIC DNA]</scope>
    <source>
        <strain evidence="6 7">N22</strain>
    </source>
</reference>
<keyword evidence="3" id="KW-1133">Transmembrane helix</keyword>
<dbReference type="Pfam" id="PF03816">
    <property type="entry name" value="LytR_cpsA_psr"/>
    <property type="match status" value="1"/>
</dbReference>
<evidence type="ECO:0000256" key="2">
    <source>
        <dbReference type="SAM" id="MobiDB-lite"/>
    </source>
</evidence>
<feature type="domain" description="Cell envelope-related transcriptional attenuator" evidence="4">
    <location>
        <begin position="170"/>
        <end position="311"/>
    </location>
</feature>
<evidence type="ECO:0000259" key="4">
    <source>
        <dbReference type="Pfam" id="PF03816"/>
    </source>
</evidence>
<name>A0A842JAX2_9ACTN</name>
<dbReference type="Pfam" id="PF13399">
    <property type="entry name" value="LytR_C"/>
    <property type="match status" value="1"/>
</dbReference>
<dbReference type="AlphaFoldDB" id="A0A842JAX2"/>
<evidence type="ECO:0000313" key="7">
    <source>
        <dbReference type="Proteomes" id="UP000587396"/>
    </source>
</evidence>
<feature type="transmembrane region" description="Helical" evidence="3">
    <location>
        <begin position="99"/>
        <end position="122"/>
    </location>
</feature>
<dbReference type="EMBL" id="JACMSE010000003">
    <property type="protein sequence ID" value="MBC2888877.1"/>
    <property type="molecule type" value="Genomic_DNA"/>
</dbReference>
<feature type="domain" description="LytR/CpsA/Psr regulator C-terminal" evidence="5">
    <location>
        <begin position="408"/>
        <end position="495"/>
    </location>
</feature>
<dbReference type="NCBIfam" id="TIGR00350">
    <property type="entry name" value="lytR_cpsA_psr"/>
    <property type="match status" value="1"/>
</dbReference>
<evidence type="ECO:0000256" key="1">
    <source>
        <dbReference type="ARBA" id="ARBA00006068"/>
    </source>
</evidence>
<dbReference type="PANTHER" id="PTHR33392">
    <property type="entry name" value="POLYISOPRENYL-TEICHOIC ACID--PEPTIDOGLYCAN TEICHOIC ACID TRANSFERASE TAGU"/>
    <property type="match status" value="1"/>
</dbReference>
<dbReference type="RefSeq" id="WP_185904795.1">
    <property type="nucleotide sequence ID" value="NZ_JAASIO010000005.1"/>
</dbReference>
<gene>
    <name evidence="6" type="ORF">H7313_05865</name>
</gene>
<keyword evidence="3" id="KW-0472">Membrane</keyword>
<feature type="region of interest" description="Disordered" evidence="2">
    <location>
        <begin position="1"/>
        <end position="23"/>
    </location>
</feature>
<dbReference type="InterPro" id="IPR027381">
    <property type="entry name" value="LytR/CpsA/Psr_C"/>
</dbReference>
<evidence type="ECO:0000313" key="6">
    <source>
        <dbReference type="EMBL" id="MBC2888877.1"/>
    </source>
</evidence>
<dbReference type="InterPro" id="IPR050922">
    <property type="entry name" value="LytR/CpsA/Psr_CW_biosynth"/>
</dbReference>
<keyword evidence="3" id="KW-0812">Transmembrane</keyword>
<accession>A0A842JAX2</accession>
<evidence type="ECO:0000259" key="5">
    <source>
        <dbReference type="Pfam" id="PF13399"/>
    </source>
</evidence>
<protein>
    <submittedName>
        <fullName evidence="6">LCP family protein</fullName>
    </submittedName>
</protein>
<dbReference type="PANTHER" id="PTHR33392:SF6">
    <property type="entry name" value="POLYISOPRENYL-TEICHOIC ACID--PEPTIDOGLYCAN TEICHOIC ACID TRANSFERASE TAGU"/>
    <property type="match status" value="1"/>
</dbReference>
<dbReference type="InterPro" id="IPR004474">
    <property type="entry name" value="LytR_CpsA_psr"/>
</dbReference>
<dbReference type="Gene3D" id="3.40.630.190">
    <property type="entry name" value="LCP protein"/>
    <property type="match status" value="1"/>
</dbReference>
<proteinExistence type="inferred from homology"/>
<organism evidence="6 7">
    <name type="scientific">Gordonibacter massiliensis</name>
    <name type="common">ex Traore et al. 2017</name>
    <dbReference type="NCBI Taxonomy" id="1841863"/>
    <lineage>
        <taxon>Bacteria</taxon>
        <taxon>Bacillati</taxon>
        <taxon>Actinomycetota</taxon>
        <taxon>Coriobacteriia</taxon>
        <taxon>Eggerthellales</taxon>
        <taxon>Eggerthellaceae</taxon>
        <taxon>Gordonibacter</taxon>
    </lineage>
</organism>
<keyword evidence="7" id="KW-1185">Reference proteome</keyword>
<sequence>MFGRKKGFTATQSKLTSHRMRSATLGTHVPRRIRPASARMNADAVGFSSSRKKKRAARGVVDTLLPSTATRESSSDYSRRVGRREFTQEIQRRARIRRIVVLVVAVAVVAVVAGGVGLATFFGSVDGKMGLGDSDAKTALTAPKEAGAWYALLAADLGAASAAQEEEGPDALVLARVDEGSRAVTLVSIPANLRVALKDGKMHPLREAAAQGDAALVTAVAGFAGVNIAHYVKTDAAGIADLVDHLGGIEVNVEQEVDDPAAGDTYLAPGVQTLDGAAAVTFLRAQNFTNGIDDQAKNQRAFLASLAARMLEDTGTLSFASLLDAVGADFSTDVPALDAIKLAGALGGLDAASVQGAIVPGYETTRDDVRYYVSSSDAWTEMMGLVDKGQPPVVDEDAHPQVDRGGFKVEVRNGAGITGGAAQVGELLAAEGFAVSGTGNADSAEFPETLVIYDGDEHKAQADEVVAALGTGRAIVGAGYYDYDSDVLVIIGRDWKPVA</sequence>